<keyword evidence="5" id="KW-1185">Reference proteome</keyword>
<dbReference type="InterPro" id="IPR014855">
    <property type="entry name" value="NOZZLE"/>
</dbReference>
<dbReference type="PANTHER" id="PTHR33388">
    <property type="entry name" value="OS01G0212500 PROTEIN"/>
    <property type="match status" value="1"/>
</dbReference>
<sequence>MATPLHFISSNDPNTPSTNTTNIWPLINQTQSNHYPNLRPVPNSNPNPNPTPKPRGRKGSGKSQNGKQNKVPLRGVGMAELERLRALDEQQSRSIPTPPTTTTTSSYNHNTTTHPLTDPRVNPSFHHSTPLSGVPVIRYCLPGQPITDQRITHRVGIPESASAPYYPELPSMPNPFQLDHHSSLTSFKKKRVIGEEAVGFSKGYNGNFGGFDPKNGDNYNHYLALNHGGFSSNHTINNGSEVVAIHRKWNGSGNVMMEYGFFPGKSEENTMKFDNDNNSNNYYHKMEDLNLKMGFFSDSSSASPSPSPSQSPSSSLSSLTTATTTTTSNTSVDLSLKLSTY</sequence>
<organism evidence="5 6">
    <name type="scientific">Spinacia oleracea</name>
    <name type="common">Spinach</name>
    <dbReference type="NCBI Taxonomy" id="3562"/>
    <lineage>
        <taxon>Eukaryota</taxon>
        <taxon>Viridiplantae</taxon>
        <taxon>Streptophyta</taxon>
        <taxon>Embryophyta</taxon>
        <taxon>Tracheophyta</taxon>
        <taxon>Spermatophyta</taxon>
        <taxon>Magnoliopsida</taxon>
        <taxon>eudicotyledons</taxon>
        <taxon>Gunneridae</taxon>
        <taxon>Pentapetalae</taxon>
        <taxon>Caryophyllales</taxon>
        <taxon>Chenopodiaceae</taxon>
        <taxon>Chenopodioideae</taxon>
        <taxon>Anserineae</taxon>
        <taxon>Spinacia</taxon>
    </lineage>
</organism>
<gene>
    <name evidence="6" type="primary">LOC110775477</name>
</gene>
<dbReference type="Pfam" id="PF08744">
    <property type="entry name" value="NOZZLE"/>
    <property type="match status" value="1"/>
</dbReference>
<accession>A0A9R0HTV6</accession>
<evidence type="ECO:0000256" key="2">
    <source>
        <dbReference type="ARBA" id="ARBA00023015"/>
    </source>
</evidence>
<dbReference type="RefSeq" id="XP_021835774.2">
    <property type="nucleotide sequence ID" value="XM_021980082.2"/>
</dbReference>
<evidence type="ECO:0000256" key="1">
    <source>
        <dbReference type="ARBA" id="ARBA00022491"/>
    </source>
</evidence>
<dbReference type="Proteomes" id="UP000813463">
    <property type="component" value="Chromosome 4"/>
</dbReference>
<feature type="region of interest" description="Disordered" evidence="4">
    <location>
        <begin position="297"/>
        <end position="330"/>
    </location>
</feature>
<protein>
    <submittedName>
        <fullName evidence="6">Protein SPOROCYTELESS</fullName>
    </submittedName>
</protein>
<reference evidence="5" key="1">
    <citation type="journal article" date="2021" name="Nat. Commun.">
        <title>Genomic analyses provide insights into spinach domestication and the genetic basis of agronomic traits.</title>
        <authorList>
            <person name="Cai X."/>
            <person name="Sun X."/>
            <person name="Xu C."/>
            <person name="Sun H."/>
            <person name="Wang X."/>
            <person name="Ge C."/>
            <person name="Zhang Z."/>
            <person name="Wang Q."/>
            <person name="Fei Z."/>
            <person name="Jiao C."/>
            <person name="Wang Q."/>
        </authorList>
    </citation>
    <scope>NUCLEOTIDE SEQUENCE [LARGE SCALE GENOMIC DNA]</scope>
    <source>
        <strain evidence="5">cv. Varoflay</strain>
    </source>
</reference>
<evidence type="ECO:0000313" key="5">
    <source>
        <dbReference type="Proteomes" id="UP000813463"/>
    </source>
</evidence>
<dbReference type="GeneID" id="110775477"/>
<dbReference type="InterPro" id="IPR040356">
    <property type="entry name" value="SPEAR"/>
</dbReference>
<evidence type="ECO:0000256" key="3">
    <source>
        <dbReference type="ARBA" id="ARBA00023163"/>
    </source>
</evidence>
<dbReference type="KEGG" id="soe:110775477"/>
<feature type="region of interest" description="Disordered" evidence="4">
    <location>
        <begin position="1"/>
        <end position="122"/>
    </location>
</feature>
<keyword evidence="1" id="KW-0678">Repressor</keyword>
<dbReference type="AlphaFoldDB" id="A0A9R0HTV6"/>
<feature type="compositionally biased region" description="Low complexity" evidence="4">
    <location>
        <begin position="9"/>
        <end position="22"/>
    </location>
</feature>
<proteinExistence type="predicted"/>
<dbReference type="PANTHER" id="PTHR33388:SF2">
    <property type="entry name" value="PROTEIN SPOROCYTELESS"/>
    <property type="match status" value="1"/>
</dbReference>
<name>A0A9R0HTV6_SPIOL</name>
<reference evidence="6" key="2">
    <citation type="submission" date="2025-08" db="UniProtKB">
        <authorList>
            <consortium name="RefSeq"/>
        </authorList>
    </citation>
    <scope>IDENTIFICATION</scope>
    <source>
        <tissue evidence="6">Leaf</tissue>
    </source>
</reference>
<keyword evidence="2" id="KW-0805">Transcription regulation</keyword>
<evidence type="ECO:0000256" key="4">
    <source>
        <dbReference type="SAM" id="MobiDB-lite"/>
    </source>
</evidence>
<feature type="compositionally biased region" description="Basic and acidic residues" evidence="4">
    <location>
        <begin position="80"/>
        <end position="91"/>
    </location>
</feature>
<feature type="compositionally biased region" description="Pro residues" evidence="4">
    <location>
        <begin position="43"/>
        <end position="53"/>
    </location>
</feature>
<keyword evidence="3" id="KW-0804">Transcription</keyword>
<dbReference type="GO" id="GO:0003700">
    <property type="term" value="F:DNA-binding transcription factor activity"/>
    <property type="evidence" value="ECO:0007669"/>
    <property type="project" value="InterPro"/>
</dbReference>
<feature type="compositionally biased region" description="Low complexity" evidence="4">
    <location>
        <begin position="100"/>
        <end position="115"/>
    </location>
</feature>
<evidence type="ECO:0000313" key="6">
    <source>
        <dbReference type="RefSeq" id="XP_021835774.2"/>
    </source>
</evidence>